<evidence type="ECO:0000313" key="3">
    <source>
        <dbReference type="EMBL" id="TWI91357.1"/>
    </source>
</evidence>
<feature type="signal peptide" evidence="2">
    <location>
        <begin position="1"/>
        <end position="21"/>
    </location>
</feature>
<name>A0A562TCR8_CHIJA</name>
<dbReference type="OrthoDB" id="666798at2"/>
<comment type="caution">
    <text evidence="3">The sequence shown here is derived from an EMBL/GenBank/DDBJ whole genome shotgun (WGS) entry which is preliminary data.</text>
</comment>
<organism evidence="3 4">
    <name type="scientific">Chitinophaga japonensis</name>
    <name type="common">Flexibacter japonensis</name>
    <dbReference type="NCBI Taxonomy" id="104662"/>
    <lineage>
        <taxon>Bacteria</taxon>
        <taxon>Pseudomonadati</taxon>
        <taxon>Bacteroidota</taxon>
        <taxon>Chitinophagia</taxon>
        <taxon>Chitinophagales</taxon>
        <taxon>Chitinophagaceae</taxon>
        <taxon>Chitinophaga</taxon>
    </lineage>
</organism>
<feature type="region of interest" description="Disordered" evidence="1">
    <location>
        <begin position="127"/>
        <end position="152"/>
    </location>
</feature>
<keyword evidence="4" id="KW-1185">Reference proteome</keyword>
<evidence type="ECO:0000256" key="2">
    <source>
        <dbReference type="SAM" id="SignalP"/>
    </source>
</evidence>
<dbReference type="AlphaFoldDB" id="A0A562TCR8"/>
<keyword evidence="2" id="KW-0732">Signal</keyword>
<dbReference type="RefSeq" id="WP_145710511.1">
    <property type="nucleotide sequence ID" value="NZ_BAAAFY010000001.1"/>
</dbReference>
<proteinExistence type="predicted"/>
<dbReference type="PROSITE" id="PS51257">
    <property type="entry name" value="PROKAR_LIPOPROTEIN"/>
    <property type="match status" value="1"/>
</dbReference>
<dbReference type="EMBL" id="VLLG01000002">
    <property type="protein sequence ID" value="TWI91357.1"/>
    <property type="molecule type" value="Genomic_DNA"/>
</dbReference>
<protein>
    <submittedName>
        <fullName evidence="3">Uncharacterized protein</fullName>
    </submittedName>
</protein>
<feature type="chain" id="PRO_5022234847" evidence="2">
    <location>
        <begin position="22"/>
        <end position="152"/>
    </location>
</feature>
<gene>
    <name evidence="3" type="ORF">LX66_0726</name>
</gene>
<accession>A0A562TCR8</accession>
<sequence>MKLIRGAAMLMVATMIFSACDKDDAQPDTQFSFTFNGKEYVSHATTAFLTDTVVAGQRVLVVDGLTNNFQEHMQLMIISPDSTLTMGTYSGSTMSLMPVQDSLSAGYLGTNMTVEITSINSTRAEGTFSGTLTESGENEKPLTDGTFKVNIN</sequence>
<evidence type="ECO:0000313" key="4">
    <source>
        <dbReference type="Proteomes" id="UP000316778"/>
    </source>
</evidence>
<evidence type="ECO:0000256" key="1">
    <source>
        <dbReference type="SAM" id="MobiDB-lite"/>
    </source>
</evidence>
<dbReference type="Proteomes" id="UP000316778">
    <property type="component" value="Unassembled WGS sequence"/>
</dbReference>
<reference evidence="3 4" key="1">
    <citation type="journal article" date="2013" name="Stand. Genomic Sci.">
        <title>Genomic Encyclopedia of Type Strains, Phase I: The one thousand microbial genomes (KMG-I) project.</title>
        <authorList>
            <person name="Kyrpides N.C."/>
            <person name="Woyke T."/>
            <person name="Eisen J.A."/>
            <person name="Garrity G."/>
            <person name="Lilburn T.G."/>
            <person name="Beck B.J."/>
            <person name="Whitman W.B."/>
            <person name="Hugenholtz P."/>
            <person name="Klenk H.P."/>
        </authorList>
    </citation>
    <scope>NUCLEOTIDE SEQUENCE [LARGE SCALE GENOMIC DNA]</scope>
    <source>
        <strain evidence="3 4">DSM 13484</strain>
    </source>
</reference>